<dbReference type="Gene3D" id="1.10.10.60">
    <property type="entry name" value="Homeodomain-like"/>
    <property type="match status" value="2"/>
</dbReference>
<gene>
    <name evidence="5" type="ORF">LXD69_02985</name>
</gene>
<dbReference type="Gene3D" id="2.60.120.10">
    <property type="entry name" value="Jelly Rolls"/>
    <property type="match status" value="1"/>
</dbReference>
<dbReference type="Proteomes" id="UP000830454">
    <property type="component" value="Chromosome"/>
</dbReference>
<dbReference type="RefSeq" id="WP_246917458.1">
    <property type="nucleotide sequence ID" value="NZ_CP090145.1"/>
</dbReference>
<keyword evidence="1" id="KW-0805">Transcription regulation</keyword>
<reference evidence="5" key="2">
    <citation type="submission" date="2022-04" db="EMBL/GenBank/DDBJ databases">
        <title>Complete Genome Sequence of Flavobacterium sediminilitoris YSM-43, Isolated from a Tidal Sediment.</title>
        <authorList>
            <person name="Lee P.A."/>
        </authorList>
    </citation>
    <scope>NUCLEOTIDE SEQUENCE</scope>
    <source>
        <strain evidence="5">YSM-43</strain>
    </source>
</reference>
<dbReference type="InterPro" id="IPR003313">
    <property type="entry name" value="AraC-bd"/>
</dbReference>
<evidence type="ECO:0000313" key="5">
    <source>
        <dbReference type="EMBL" id="UOX34483.1"/>
    </source>
</evidence>
<dbReference type="PANTHER" id="PTHR43280">
    <property type="entry name" value="ARAC-FAMILY TRANSCRIPTIONAL REGULATOR"/>
    <property type="match status" value="1"/>
</dbReference>
<keyword evidence="3" id="KW-0804">Transcription</keyword>
<name>A0ABY4HNQ1_9FLAO</name>
<keyword evidence="6" id="KW-1185">Reference proteome</keyword>
<evidence type="ECO:0000313" key="6">
    <source>
        <dbReference type="Proteomes" id="UP000830454"/>
    </source>
</evidence>
<dbReference type="Pfam" id="PF12833">
    <property type="entry name" value="HTH_18"/>
    <property type="match status" value="1"/>
</dbReference>
<evidence type="ECO:0000256" key="3">
    <source>
        <dbReference type="ARBA" id="ARBA00023163"/>
    </source>
</evidence>
<dbReference type="PRINTS" id="PR00032">
    <property type="entry name" value="HTHARAC"/>
</dbReference>
<proteinExistence type="predicted"/>
<feature type="domain" description="HTH araC/xylS-type" evidence="4">
    <location>
        <begin position="180"/>
        <end position="280"/>
    </location>
</feature>
<sequence>MKRFNNFHPFNVFSLELEIWEFELHQHNFYELIFIEKGKGIHLLNEISFKYKKGDVFLITPNDAHEFIIENKTIFTFIKFTELFFSNLLEINKLLISNNTFETILKQDHLNEGCAICDKTDKKHVFSLLKIIQHEFLNTSILSKEIIQKTFFAVMMLIARNKNSDFNSSIVLDKDTERLNSILSHIRTYVLDNEKMKLKNIATQFHLSPNYISIYIKKHTGISLQQYVIKMKLKLAEKLLEEKKLNINEIATKLGFNDSSHFNKLFKNHRGISPSAFSKGYISNS</sequence>
<protein>
    <submittedName>
        <fullName evidence="5">AraC family transcriptional regulator</fullName>
    </submittedName>
</protein>
<dbReference type="PANTHER" id="PTHR43280:SF34">
    <property type="entry name" value="ARAC-FAMILY TRANSCRIPTIONAL REGULATOR"/>
    <property type="match status" value="1"/>
</dbReference>
<evidence type="ECO:0000256" key="2">
    <source>
        <dbReference type="ARBA" id="ARBA00023125"/>
    </source>
</evidence>
<dbReference type="InterPro" id="IPR018062">
    <property type="entry name" value="HTH_AraC-typ_CS"/>
</dbReference>
<keyword evidence="2" id="KW-0238">DNA-binding</keyword>
<dbReference type="SMART" id="SM00342">
    <property type="entry name" value="HTH_ARAC"/>
    <property type="match status" value="1"/>
</dbReference>
<dbReference type="PROSITE" id="PS01124">
    <property type="entry name" value="HTH_ARAC_FAMILY_2"/>
    <property type="match status" value="1"/>
</dbReference>
<dbReference type="EMBL" id="CP090145">
    <property type="protein sequence ID" value="UOX34483.1"/>
    <property type="molecule type" value="Genomic_DNA"/>
</dbReference>
<evidence type="ECO:0000259" key="4">
    <source>
        <dbReference type="PROSITE" id="PS01124"/>
    </source>
</evidence>
<dbReference type="SUPFAM" id="SSF46689">
    <property type="entry name" value="Homeodomain-like"/>
    <property type="match status" value="1"/>
</dbReference>
<dbReference type="InterPro" id="IPR037923">
    <property type="entry name" value="HTH-like"/>
</dbReference>
<dbReference type="InterPro" id="IPR009057">
    <property type="entry name" value="Homeodomain-like_sf"/>
</dbReference>
<dbReference type="Pfam" id="PF02311">
    <property type="entry name" value="AraC_binding"/>
    <property type="match status" value="1"/>
</dbReference>
<dbReference type="InterPro" id="IPR018060">
    <property type="entry name" value="HTH_AraC"/>
</dbReference>
<evidence type="ECO:0000256" key="1">
    <source>
        <dbReference type="ARBA" id="ARBA00023015"/>
    </source>
</evidence>
<dbReference type="InterPro" id="IPR020449">
    <property type="entry name" value="Tscrpt_reg_AraC-type_HTH"/>
</dbReference>
<dbReference type="InterPro" id="IPR014710">
    <property type="entry name" value="RmlC-like_jellyroll"/>
</dbReference>
<reference evidence="5" key="1">
    <citation type="submission" date="2021-12" db="EMBL/GenBank/DDBJ databases">
        <authorList>
            <person name="Cha I.-T."/>
            <person name="Lee K.-E."/>
            <person name="Park S.-J."/>
        </authorList>
    </citation>
    <scope>NUCLEOTIDE SEQUENCE</scope>
    <source>
        <strain evidence="5">YSM-43</strain>
    </source>
</reference>
<dbReference type="SUPFAM" id="SSF51215">
    <property type="entry name" value="Regulatory protein AraC"/>
    <property type="match status" value="1"/>
</dbReference>
<organism evidence="5 6">
    <name type="scientific">Flavobacterium sediminilitoris</name>
    <dbReference type="NCBI Taxonomy" id="2024526"/>
    <lineage>
        <taxon>Bacteria</taxon>
        <taxon>Pseudomonadati</taxon>
        <taxon>Bacteroidota</taxon>
        <taxon>Flavobacteriia</taxon>
        <taxon>Flavobacteriales</taxon>
        <taxon>Flavobacteriaceae</taxon>
        <taxon>Flavobacterium</taxon>
    </lineage>
</organism>
<accession>A0ABY4HNQ1</accession>
<dbReference type="PROSITE" id="PS00041">
    <property type="entry name" value="HTH_ARAC_FAMILY_1"/>
    <property type="match status" value="1"/>
</dbReference>